<organism evidence="2 3">
    <name type="scientific">Caerostris darwini</name>
    <dbReference type="NCBI Taxonomy" id="1538125"/>
    <lineage>
        <taxon>Eukaryota</taxon>
        <taxon>Metazoa</taxon>
        <taxon>Ecdysozoa</taxon>
        <taxon>Arthropoda</taxon>
        <taxon>Chelicerata</taxon>
        <taxon>Arachnida</taxon>
        <taxon>Araneae</taxon>
        <taxon>Araneomorphae</taxon>
        <taxon>Entelegynae</taxon>
        <taxon>Araneoidea</taxon>
        <taxon>Araneidae</taxon>
        <taxon>Caerostris</taxon>
    </lineage>
</organism>
<evidence type="ECO:0000313" key="3">
    <source>
        <dbReference type="Proteomes" id="UP001054837"/>
    </source>
</evidence>
<accession>A0AAV4VDR6</accession>
<gene>
    <name evidence="2" type="ORF">CDAR_252041</name>
</gene>
<name>A0AAV4VDR6_9ARAC</name>
<sequence length="310" mass="35493">MCQAWDKICQICIKKSKFKTLKTCTDAQQQHVSTDPQQQQQQSMSYFVSNEINQYLQVSGDIDETIGSFSKPKIMSLQIPNLEVYRNALEYFKVKFDQVNQDYNLAMNELTDAPTHTTTQPVAIKDLKTLPLDEDNWAERVIPAPRKDLSKLLEEEENDTTCNVIEEMTQMLGVPILPDTIQSAEMSRNTEDFLLLKDELDYEELDDNDSPSTCSVSTDRKQPSTDSGDDSRAKDSVEPIQRKRGHNVIPLEAALKIKCNESRRRTQSTPFKEKNRFVSQNLSDTTSDTNTTSTYAITKKNNIFDQDFLY</sequence>
<dbReference type="Proteomes" id="UP001054837">
    <property type="component" value="Unassembled WGS sequence"/>
</dbReference>
<proteinExistence type="predicted"/>
<dbReference type="EMBL" id="BPLQ01012866">
    <property type="protein sequence ID" value="GIY68417.1"/>
    <property type="molecule type" value="Genomic_DNA"/>
</dbReference>
<comment type="caution">
    <text evidence="2">The sequence shown here is derived from an EMBL/GenBank/DDBJ whole genome shotgun (WGS) entry which is preliminary data.</text>
</comment>
<dbReference type="AlphaFoldDB" id="A0AAV4VDR6"/>
<reference evidence="2 3" key="1">
    <citation type="submission" date="2021-06" db="EMBL/GenBank/DDBJ databases">
        <title>Caerostris darwini draft genome.</title>
        <authorList>
            <person name="Kono N."/>
            <person name="Arakawa K."/>
        </authorList>
    </citation>
    <scope>NUCLEOTIDE SEQUENCE [LARGE SCALE GENOMIC DNA]</scope>
</reference>
<protein>
    <submittedName>
        <fullName evidence="2">Uncharacterized protein</fullName>
    </submittedName>
</protein>
<evidence type="ECO:0000313" key="2">
    <source>
        <dbReference type="EMBL" id="GIY68417.1"/>
    </source>
</evidence>
<feature type="compositionally biased region" description="Basic and acidic residues" evidence="1">
    <location>
        <begin position="218"/>
        <end position="241"/>
    </location>
</feature>
<feature type="region of interest" description="Disordered" evidence="1">
    <location>
        <begin position="204"/>
        <end position="245"/>
    </location>
</feature>
<evidence type="ECO:0000256" key="1">
    <source>
        <dbReference type="SAM" id="MobiDB-lite"/>
    </source>
</evidence>
<keyword evidence="3" id="KW-1185">Reference proteome</keyword>